<gene>
    <name evidence="2" type="ORF">HYDPIDRAFT_51067</name>
</gene>
<evidence type="ECO:0000313" key="2">
    <source>
        <dbReference type="EMBL" id="KIJ61798.1"/>
    </source>
</evidence>
<accession>A0A0C9W586</accession>
<name>A0A0C9W586_9AGAM</name>
<dbReference type="HOGENOM" id="CLU_204263_0_0_1"/>
<evidence type="ECO:0000256" key="1">
    <source>
        <dbReference type="SAM" id="MobiDB-lite"/>
    </source>
</evidence>
<feature type="region of interest" description="Disordered" evidence="1">
    <location>
        <begin position="16"/>
        <end position="36"/>
    </location>
</feature>
<organism evidence="2 3">
    <name type="scientific">Hydnomerulius pinastri MD-312</name>
    <dbReference type="NCBI Taxonomy" id="994086"/>
    <lineage>
        <taxon>Eukaryota</taxon>
        <taxon>Fungi</taxon>
        <taxon>Dikarya</taxon>
        <taxon>Basidiomycota</taxon>
        <taxon>Agaricomycotina</taxon>
        <taxon>Agaricomycetes</taxon>
        <taxon>Agaricomycetidae</taxon>
        <taxon>Boletales</taxon>
        <taxon>Boletales incertae sedis</taxon>
        <taxon>Leucogyrophana</taxon>
    </lineage>
</organism>
<dbReference type="OrthoDB" id="2618291at2759"/>
<feature type="non-terminal residue" evidence="2">
    <location>
        <position position="1"/>
    </location>
</feature>
<proteinExistence type="predicted"/>
<dbReference type="EMBL" id="KN839860">
    <property type="protein sequence ID" value="KIJ61798.1"/>
    <property type="molecule type" value="Genomic_DNA"/>
</dbReference>
<dbReference type="Proteomes" id="UP000053820">
    <property type="component" value="Unassembled WGS sequence"/>
</dbReference>
<keyword evidence="3" id="KW-1185">Reference proteome</keyword>
<sequence length="54" mass="6140">LLVQYNMLDAHPVSTPMDPGLRLTRKKSTPTEDERAYMDNTPYKNLVGSLNYIA</sequence>
<dbReference type="AlphaFoldDB" id="A0A0C9W586"/>
<reference evidence="2 3" key="1">
    <citation type="submission" date="2014-04" db="EMBL/GenBank/DDBJ databases">
        <title>Evolutionary Origins and Diversification of the Mycorrhizal Mutualists.</title>
        <authorList>
            <consortium name="DOE Joint Genome Institute"/>
            <consortium name="Mycorrhizal Genomics Consortium"/>
            <person name="Kohler A."/>
            <person name="Kuo A."/>
            <person name="Nagy L.G."/>
            <person name="Floudas D."/>
            <person name="Copeland A."/>
            <person name="Barry K.W."/>
            <person name="Cichocki N."/>
            <person name="Veneault-Fourrey C."/>
            <person name="LaButti K."/>
            <person name="Lindquist E.A."/>
            <person name="Lipzen A."/>
            <person name="Lundell T."/>
            <person name="Morin E."/>
            <person name="Murat C."/>
            <person name="Riley R."/>
            <person name="Ohm R."/>
            <person name="Sun H."/>
            <person name="Tunlid A."/>
            <person name="Henrissat B."/>
            <person name="Grigoriev I.V."/>
            <person name="Hibbett D.S."/>
            <person name="Martin F."/>
        </authorList>
    </citation>
    <scope>NUCLEOTIDE SEQUENCE [LARGE SCALE GENOMIC DNA]</scope>
    <source>
        <strain evidence="2 3">MD-312</strain>
    </source>
</reference>
<feature type="non-terminal residue" evidence="2">
    <location>
        <position position="54"/>
    </location>
</feature>
<protein>
    <submittedName>
        <fullName evidence="2">Uncharacterized protein</fullName>
    </submittedName>
</protein>
<evidence type="ECO:0000313" key="3">
    <source>
        <dbReference type="Proteomes" id="UP000053820"/>
    </source>
</evidence>